<dbReference type="AlphaFoldDB" id="A0A1H6G354"/>
<proteinExistence type="predicted"/>
<evidence type="ECO:0000259" key="2">
    <source>
        <dbReference type="Pfam" id="PF25929"/>
    </source>
</evidence>
<dbReference type="EMBL" id="FNWL01000004">
    <property type="protein sequence ID" value="SEH17516.1"/>
    <property type="molecule type" value="Genomic_DNA"/>
</dbReference>
<protein>
    <recommendedName>
        <fullName evidence="2">DUF7974 domain-containing protein</fullName>
    </recommendedName>
</protein>
<sequence length="175" mass="20025">MVGPRPRDEQGADATDEFGTRPESDRYTAATFLSALVPTALARRAITVSLETTRTVYERGDPVELTVEFKNRSPLPVSIPTPRRRRWGWTFDGELEATDERLFTRERPSTFEFHGGERKRATVTWNGRLKRTTDDRADTRYESVLPDAGEYELRAFVATHNGRYQPSDSTTIRLE</sequence>
<reference evidence="4" key="1">
    <citation type="submission" date="2016-10" db="EMBL/GenBank/DDBJ databases">
        <authorList>
            <person name="Varghese N."/>
            <person name="Submissions S."/>
        </authorList>
    </citation>
    <scope>NUCLEOTIDE SEQUENCE [LARGE SCALE GENOMIC DNA]</scope>
    <source>
        <strain evidence="4">CGMCC 1.8981</strain>
    </source>
</reference>
<organism evidence="3 4">
    <name type="scientific">Natronorubrum sediminis</name>
    <dbReference type="NCBI Taxonomy" id="640943"/>
    <lineage>
        <taxon>Archaea</taxon>
        <taxon>Methanobacteriati</taxon>
        <taxon>Methanobacteriota</taxon>
        <taxon>Stenosarchaea group</taxon>
        <taxon>Halobacteria</taxon>
        <taxon>Halobacteriales</taxon>
        <taxon>Natrialbaceae</taxon>
        <taxon>Natronorubrum</taxon>
    </lineage>
</organism>
<evidence type="ECO:0000313" key="3">
    <source>
        <dbReference type="EMBL" id="SEH17516.1"/>
    </source>
</evidence>
<evidence type="ECO:0000256" key="1">
    <source>
        <dbReference type="SAM" id="MobiDB-lite"/>
    </source>
</evidence>
<feature type="domain" description="DUF7974" evidence="2">
    <location>
        <begin position="35"/>
        <end position="175"/>
    </location>
</feature>
<gene>
    <name evidence="3" type="ORF">SAMN04487967_3225</name>
</gene>
<feature type="compositionally biased region" description="Basic and acidic residues" evidence="1">
    <location>
        <begin position="1"/>
        <end position="10"/>
    </location>
</feature>
<dbReference type="RefSeq" id="WP_090507986.1">
    <property type="nucleotide sequence ID" value="NZ_FNWL01000004.1"/>
</dbReference>
<dbReference type="Proteomes" id="UP000199112">
    <property type="component" value="Unassembled WGS sequence"/>
</dbReference>
<dbReference type="OrthoDB" id="196304at2157"/>
<keyword evidence="4" id="KW-1185">Reference proteome</keyword>
<accession>A0A1H6G354</accession>
<feature type="region of interest" description="Disordered" evidence="1">
    <location>
        <begin position="1"/>
        <end position="24"/>
    </location>
</feature>
<name>A0A1H6G354_9EURY</name>
<evidence type="ECO:0000313" key="4">
    <source>
        <dbReference type="Proteomes" id="UP000199112"/>
    </source>
</evidence>
<dbReference type="InterPro" id="IPR058280">
    <property type="entry name" value="DUF7974"/>
</dbReference>
<dbReference type="Pfam" id="PF25929">
    <property type="entry name" value="DUF7974"/>
    <property type="match status" value="1"/>
</dbReference>